<dbReference type="InterPro" id="IPR050498">
    <property type="entry name" value="Ycf3"/>
</dbReference>
<sequence>MDQFSAHLDRGWDLVQRGDTRGAEASARRALELDPNSPEAHNLLGFVAALEGEGEEAIEAYRQAIALDDTYLEAMLNAAEVYIHPLGDFDQAIEMCDQALDLAEVDEEIIDALLLKFDALLGKGDLDEAAQVAARIPEGPYDNPNHTFLVGRAFYEIGQADKAAALIEEAALKDPRHAEAHYYLGLIRDERGDVRGATQAFLRSRELDVELGMPPWAPSRDGFMTLAQKTVAALNPVLRRYVEGAELYISDVPGMELVAEGVDPRALVLLDGLNADERERGLRGNAEVHPCARVFVYALNVARLAGSVEALDREINLALEREITATFLEAEQNERTEKELN</sequence>
<dbReference type="SMART" id="SM00028">
    <property type="entry name" value="TPR"/>
    <property type="match status" value="5"/>
</dbReference>
<dbReference type="GO" id="GO:0016757">
    <property type="term" value="F:glycosyltransferase activity"/>
    <property type="evidence" value="ECO:0007669"/>
    <property type="project" value="UniProtKB-KW"/>
</dbReference>
<accession>A0A150SJJ2</accession>
<keyword evidence="4" id="KW-0808">Transferase</keyword>
<reference evidence="4 5" key="1">
    <citation type="submission" date="2014-02" db="EMBL/GenBank/DDBJ databases">
        <title>The small core and large imbalanced accessory genome model reveals a collaborative survival strategy of Sorangium cellulosum strains in nature.</title>
        <authorList>
            <person name="Han K."/>
            <person name="Peng R."/>
            <person name="Blom J."/>
            <person name="Li Y.-Z."/>
        </authorList>
    </citation>
    <scope>NUCLEOTIDE SEQUENCE [LARGE SCALE GENOMIC DNA]</scope>
    <source>
        <strain evidence="4 5">So0011-07</strain>
    </source>
</reference>
<dbReference type="PANTHER" id="PTHR44858:SF1">
    <property type="entry name" value="UDP-N-ACETYLGLUCOSAMINE--PEPTIDE N-ACETYLGLUCOSAMINYLTRANSFERASE SPINDLY-RELATED"/>
    <property type="match status" value="1"/>
</dbReference>
<name>A0A150SJJ2_SORCE</name>
<keyword evidence="4" id="KW-0328">Glycosyltransferase</keyword>
<dbReference type="InterPro" id="IPR019734">
    <property type="entry name" value="TPR_rpt"/>
</dbReference>
<gene>
    <name evidence="4" type="ORF">BE17_44260</name>
</gene>
<dbReference type="InterPro" id="IPR038555">
    <property type="entry name" value="Zincin_1_sf"/>
</dbReference>
<keyword evidence="1" id="KW-0677">Repeat</keyword>
<protein>
    <submittedName>
        <fullName evidence="4">UDP-N-acetylglucosamine-peptide N-acetylglucosaminyltransferase</fullName>
    </submittedName>
</protein>
<keyword evidence="2 3" id="KW-0802">TPR repeat</keyword>
<dbReference type="PANTHER" id="PTHR44858">
    <property type="entry name" value="TETRATRICOPEPTIDE REPEAT PROTEIN 6"/>
    <property type="match status" value="1"/>
</dbReference>
<dbReference type="Proteomes" id="UP000075635">
    <property type="component" value="Unassembled WGS sequence"/>
</dbReference>
<dbReference type="AlphaFoldDB" id="A0A150SJJ2"/>
<dbReference type="Gene3D" id="1.25.40.10">
    <property type="entry name" value="Tetratricopeptide repeat domain"/>
    <property type="match status" value="2"/>
</dbReference>
<feature type="repeat" description="TPR" evidence="3">
    <location>
        <begin position="38"/>
        <end position="71"/>
    </location>
</feature>
<dbReference type="Gene3D" id="3.30.2010.20">
    <property type="match status" value="1"/>
</dbReference>
<dbReference type="SUPFAM" id="SSF55486">
    <property type="entry name" value="Metalloproteases ('zincins'), catalytic domain"/>
    <property type="match status" value="1"/>
</dbReference>
<dbReference type="InterPro" id="IPR011990">
    <property type="entry name" value="TPR-like_helical_dom_sf"/>
</dbReference>
<evidence type="ECO:0000313" key="5">
    <source>
        <dbReference type="Proteomes" id="UP000075635"/>
    </source>
</evidence>
<proteinExistence type="predicted"/>
<organism evidence="4 5">
    <name type="scientific">Sorangium cellulosum</name>
    <name type="common">Polyangium cellulosum</name>
    <dbReference type="NCBI Taxonomy" id="56"/>
    <lineage>
        <taxon>Bacteria</taxon>
        <taxon>Pseudomonadati</taxon>
        <taxon>Myxococcota</taxon>
        <taxon>Polyangia</taxon>
        <taxon>Polyangiales</taxon>
        <taxon>Polyangiaceae</taxon>
        <taxon>Sorangium</taxon>
    </lineage>
</organism>
<comment type="caution">
    <text evidence="4">The sequence shown here is derived from an EMBL/GenBank/DDBJ whole genome shotgun (WGS) entry which is preliminary data.</text>
</comment>
<dbReference type="GO" id="GO:0046813">
    <property type="term" value="P:receptor-mediated virion attachment to host cell"/>
    <property type="evidence" value="ECO:0007669"/>
    <property type="project" value="TreeGrafter"/>
</dbReference>
<dbReference type="SUPFAM" id="SSF48452">
    <property type="entry name" value="TPR-like"/>
    <property type="match status" value="1"/>
</dbReference>
<dbReference type="PROSITE" id="PS50005">
    <property type="entry name" value="TPR"/>
    <property type="match status" value="1"/>
</dbReference>
<evidence type="ECO:0000256" key="1">
    <source>
        <dbReference type="ARBA" id="ARBA00022737"/>
    </source>
</evidence>
<evidence type="ECO:0000313" key="4">
    <source>
        <dbReference type="EMBL" id="KYF92579.1"/>
    </source>
</evidence>
<dbReference type="GO" id="GO:0009279">
    <property type="term" value="C:cell outer membrane"/>
    <property type="evidence" value="ECO:0007669"/>
    <property type="project" value="TreeGrafter"/>
</dbReference>
<dbReference type="EMBL" id="JEMB01000903">
    <property type="protein sequence ID" value="KYF92579.1"/>
    <property type="molecule type" value="Genomic_DNA"/>
</dbReference>
<evidence type="ECO:0000256" key="3">
    <source>
        <dbReference type="PROSITE-ProRule" id="PRU00339"/>
    </source>
</evidence>
<dbReference type="Pfam" id="PF13432">
    <property type="entry name" value="TPR_16"/>
    <property type="match status" value="3"/>
</dbReference>
<evidence type="ECO:0000256" key="2">
    <source>
        <dbReference type="ARBA" id="ARBA00022803"/>
    </source>
</evidence>